<evidence type="ECO:0000313" key="2">
    <source>
        <dbReference type="EMBL" id="SDM43011.1"/>
    </source>
</evidence>
<organism evidence="2 3">
    <name type="scientific">Haloarchaeobius iranensis</name>
    <dbReference type="NCBI Taxonomy" id="996166"/>
    <lineage>
        <taxon>Archaea</taxon>
        <taxon>Methanobacteriati</taxon>
        <taxon>Methanobacteriota</taxon>
        <taxon>Stenosarchaea group</taxon>
        <taxon>Halobacteria</taxon>
        <taxon>Halobacteriales</taxon>
        <taxon>Halorubellaceae</taxon>
        <taxon>Haloarchaeobius</taxon>
    </lineage>
</organism>
<dbReference type="OrthoDB" id="170608at2157"/>
<proteinExistence type="predicted"/>
<name>A0A1G9T5P5_9EURY</name>
<feature type="domain" description="DUF7409" evidence="1">
    <location>
        <begin position="23"/>
        <end position="66"/>
    </location>
</feature>
<dbReference type="Proteomes" id="UP000199370">
    <property type="component" value="Unassembled WGS sequence"/>
</dbReference>
<protein>
    <recommendedName>
        <fullName evidence="1">DUF7409 domain-containing protein</fullName>
    </recommendedName>
</protein>
<sequence>MGTNDGSEELVADAEMLAGLDGVTPVAAAQLTDAGVTAGDVTEKRVTYTDLVEAGVEQRVATALRREYSLSWSSTLGDGLDERAESMGGLQDDERDWVAASTSDWEELGVREYDPVERDPVDIWADRERPTPVETVVDGWVADQLAAAGITSVRQLAWVDAAALAEALDVNVMQARTWRFSAREAFQRA</sequence>
<evidence type="ECO:0000313" key="3">
    <source>
        <dbReference type="Proteomes" id="UP000199370"/>
    </source>
</evidence>
<gene>
    <name evidence="2" type="ORF">SAMN05192554_102150</name>
</gene>
<dbReference type="Pfam" id="PF24158">
    <property type="entry name" value="DUF7409"/>
    <property type="match status" value="1"/>
</dbReference>
<keyword evidence="3" id="KW-1185">Reference proteome</keyword>
<dbReference type="EMBL" id="FNIA01000002">
    <property type="protein sequence ID" value="SDM43011.1"/>
    <property type="molecule type" value="Genomic_DNA"/>
</dbReference>
<dbReference type="AlphaFoldDB" id="A0A1G9T5P5"/>
<dbReference type="RefSeq" id="WP_089731384.1">
    <property type="nucleotide sequence ID" value="NZ_FNIA01000002.1"/>
</dbReference>
<evidence type="ECO:0000259" key="1">
    <source>
        <dbReference type="Pfam" id="PF24158"/>
    </source>
</evidence>
<reference evidence="2 3" key="1">
    <citation type="submission" date="2016-10" db="EMBL/GenBank/DDBJ databases">
        <authorList>
            <person name="de Groot N.N."/>
        </authorList>
    </citation>
    <scope>NUCLEOTIDE SEQUENCE [LARGE SCALE GENOMIC DNA]</scope>
    <source>
        <strain evidence="3">EB21,IBRC-M 10013,KCTC 4048</strain>
    </source>
</reference>
<dbReference type="STRING" id="996166.SAMN05192554_102150"/>
<accession>A0A1G9T5P5</accession>
<dbReference type="InterPro" id="IPR055832">
    <property type="entry name" value="DUF7409"/>
</dbReference>